<comment type="caution">
    <text evidence="3">The sequence shown here is derived from an EMBL/GenBank/DDBJ whole genome shotgun (WGS) entry which is preliminary data.</text>
</comment>
<gene>
    <name evidence="2" type="ORF">DFR66_101246</name>
    <name evidence="3" type="ORF">IQ02_00244</name>
</gene>
<sequence>MEISNKQISFLITHYNRPDDLLQCLTAIKSLNISNSEIVVCDDASQKEHLKTIKNFSIDKLLVSQTNQGLAANINKGIKACQGDYIIYCQEDFLLSPQLSHVLPECLDLLQQGKVDLIRFTSNFAFNKLFPLSNAVSLIPKFSFQNFLQNYYQYSDHPFVTKKSFYDRFGTYLEQTSGRYGETEYAIRILKSNAKIGITNQRLASTIEGSQSVLVNESITANKEYNFNKKWVKIARAFRLYLECILYSKSKRGLVTYKNFRK</sequence>
<dbReference type="Pfam" id="PF00535">
    <property type="entry name" value="Glycos_transf_2"/>
    <property type="match status" value="1"/>
</dbReference>
<evidence type="ECO:0000259" key="1">
    <source>
        <dbReference type="Pfam" id="PF00535"/>
    </source>
</evidence>
<dbReference type="EMBL" id="VLKX01000001">
    <property type="protein sequence ID" value="TWI52105.1"/>
    <property type="molecule type" value="Genomic_DNA"/>
</dbReference>
<proteinExistence type="predicted"/>
<dbReference type="Proteomes" id="UP000254518">
    <property type="component" value="Unassembled WGS sequence"/>
</dbReference>
<keyword evidence="3" id="KW-0808">Transferase</keyword>
<organism evidence="3 5">
    <name type="scientific">Flavobacterium glaciei</name>
    <dbReference type="NCBI Taxonomy" id="386300"/>
    <lineage>
        <taxon>Bacteria</taxon>
        <taxon>Pseudomonadati</taxon>
        <taxon>Bacteroidota</taxon>
        <taxon>Flavobacteriia</taxon>
        <taxon>Flavobacteriales</taxon>
        <taxon>Flavobacteriaceae</taxon>
        <taxon>Flavobacterium</taxon>
    </lineage>
</organism>
<dbReference type="PANTHER" id="PTHR43685:SF2">
    <property type="entry name" value="GLYCOSYLTRANSFERASE 2-LIKE DOMAIN-CONTAINING PROTEIN"/>
    <property type="match status" value="1"/>
</dbReference>
<evidence type="ECO:0000313" key="2">
    <source>
        <dbReference type="EMBL" id="RDI58318.1"/>
    </source>
</evidence>
<reference evidence="2 4" key="2">
    <citation type="submission" date="2018-07" db="EMBL/GenBank/DDBJ databases">
        <title>Genomic Encyclopedia of Type Strains, Phase IV (KMG-IV): sequencing the most valuable type-strain genomes for metagenomic binning, comparative biology and taxonomic classification.</title>
        <authorList>
            <person name="Goeker M."/>
        </authorList>
    </citation>
    <scope>NUCLEOTIDE SEQUENCE [LARGE SCALE GENOMIC DNA]</scope>
    <source>
        <strain evidence="2 4">DSM 19728</strain>
    </source>
</reference>
<reference evidence="3" key="3">
    <citation type="submission" date="2019-07" db="EMBL/GenBank/DDBJ databases">
        <authorList>
            <person name="Whitman W."/>
            <person name="Huntemann M."/>
            <person name="Clum A."/>
            <person name="Pillay M."/>
            <person name="Palaniappan K."/>
            <person name="Varghese N."/>
            <person name="Mikhailova N."/>
            <person name="Stamatis D."/>
            <person name="Reddy T."/>
            <person name="Daum C."/>
            <person name="Shapiro N."/>
            <person name="Ivanova N."/>
            <person name="Kyrpides N."/>
            <person name="Woyke T."/>
        </authorList>
    </citation>
    <scope>NUCLEOTIDE SEQUENCE</scope>
    <source>
        <strain evidence="3">CGMCC 1.5380</strain>
    </source>
</reference>
<evidence type="ECO:0000313" key="4">
    <source>
        <dbReference type="Proteomes" id="UP000254518"/>
    </source>
</evidence>
<dbReference type="InterPro" id="IPR029044">
    <property type="entry name" value="Nucleotide-diphossugar_trans"/>
</dbReference>
<dbReference type="AlphaFoldDB" id="A0A562Q5S0"/>
<dbReference type="InterPro" id="IPR001173">
    <property type="entry name" value="Glyco_trans_2-like"/>
</dbReference>
<accession>A0A562Q5S0</accession>
<dbReference type="Proteomes" id="UP000321392">
    <property type="component" value="Unassembled WGS sequence"/>
</dbReference>
<dbReference type="InterPro" id="IPR050834">
    <property type="entry name" value="Glycosyltransf_2"/>
</dbReference>
<dbReference type="EMBL" id="QQBA01000001">
    <property type="protein sequence ID" value="RDI58318.1"/>
    <property type="molecule type" value="Genomic_DNA"/>
</dbReference>
<dbReference type="GO" id="GO:0016740">
    <property type="term" value="F:transferase activity"/>
    <property type="evidence" value="ECO:0007669"/>
    <property type="project" value="UniProtKB-KW"/>
</dbReference>
<dbReference type="RefSeq" id="WP_114753032.1">
    <property type="nucleotide sequence ID" value="NZ_QQBA01000001.1"/>
</dbReference>
<dbReference type="Gene3D" id="3.90.550.10">
    <property type="entry name" value="Spore Coat Polysaccharide Biosynthesis Protein SpsA, Chain A"/>
    <property type="match status" value="1"/>
</dbReference>
<dbReference type="CDD" id="cd00761">
    <property type="entry name" value="Glyco_tranf_GTA_type"/>
    <property type="match status" value="1"/>
</dbReference>
<dbReference type="PANTHER" id="PTHR43685">
    <property type="entry name" value="GLYCOSYLTRANSFERASE"/>
    <property type="match status" value="1"/>
</dbReference>
<keyword evidence="4" id="KW-1185">Reference proteome</keyword>
<reference evidence="3 5" key="1">
    <citation type="journal article" date="2015" name="Stand. Genomic Sci.">
        <title>Genomic Encyclopedia of Bacterial and Archaeal Type Strains, Phase III: the genomes of soil and plant-associated and newly described type strains.</title>
        <authorList>
            <person name="Whitman W.B."/>
            <person name="Woyke T."/>
            <person name="Klenk H.P."/>
            <person name="Zhou Y."/>
            <person name="Lilburn T.G."/>
            <person name="Beck B.J."/>
            <person name="De Vos P."/>
            <person name="Vandamme P."/>
            <person name="Eisen J.A."/>
            <person name="Garrity G."/>
            <person name="Hugenholtz P."/>
            <person name="Kyrpides N.C."/>
        </authorList>
    </citation>
    <scope>NUCLEOTIDE SEQUENCE [LARGE SCALE GENOMIC DNA]</scope>
    <source>
        <strain evidence="3 5">CGMCC 1.5380</strain>
    </source>
</reference>
<feature type="domain" description="Glycosyltransferase 2-like" evidence="1">
    <location>
        <begin position="9"/>
        <end position="135"/>
    </location>
</feature>
<dbReference type="SUPFAM" id="SSF53448">
    <property type="entry name" value="Nucleotide-diphospho-sugar transferases"/>
    <property type="match status" value="1"/>
</dbReference>
<evidence type="ECO:0000313" key="3">
    <source>
        <dbReference type="EMBL" id="TWI52105.1"/>
    </source>
</evidence>
<name>A0A562Q5S0_9FLAO</name>
<dbReference type="OrthoDB" id="744361at2"/>
<protein>
    <submittedName>
        <fullName evidence="3">Glycosyltransferase involved in cell wall biosynthesis</fullName>
    </submittedName>
</protein>
<evidence type="ECO:0000313" key="5">
    <source>
        <dbReference type="Proteomes" id="UP000321392"/>
    </source>
</evidence>